<keyword evidence="1" id="KW-0175">Coiled coil</keyword>
<accession>L7W0E0</accession>
<protein>
    <submittedName>
        <fullName evidence="2">Uncharacterized protein</fullName>
    </submittedName>
</protein>
<evidence type="ECO:0000256" key="1">
    <source>
        <dbReference type="SAM" id="Coils"/>
    </source>
</evidence>
<name>L7W0E0_9BACT</name>
<dbReference type="EMBL" id="JX649887">
    <property type="protein sequence ID" value="AGC71935.1"/>
    <property type="molecule type" value="Genomic_DNA"/>
</dbReference>
<sequence>MDKLPSARLTEALGLLQDAQSKIERAAEQLQIVDSTMIGSDEHRRLIVASSDENPQSVADDIRSHQMQAVEISEFAAAVAKAARAVKGKGSFLAQALGSVYRDEIQAGDEGR</sequence>
<proteinExistence type="predicted"/>
<organism evidence="2">
    <name type="scientific">uncultured bacterium A1Q1_fos_25</name>
    <dbReference type="NCBI Taxonomy" id="1256569"/>
    <lineage>
        <taxon>Bacteria</taxon>
        <taxon>environmental samples</taxon>
    </lineage>
</organism>
<evidence type="ECO:0000313" key="2">
    <source>
        <dbReference type="EMBL" id="AGC71935.1"/>
    </source>
</evidence>
<dbReference type="AlphaFoldDB" id="L7W0E0"/>
<reference evidence="2" key="1">
    <citation type="submission" date="2012-09" db="EMBL/GenBank/DDBJ databases">
        <title>Metagenomic Characterization of a Microbial Community in Wastewater Detects High Levels of Antibiotic Resistance.</title>
        <authorList>
            <person name="Abrams M."/>
            <person name="Caldwell A."/>
            <person name="Vandaei E."/>
            <person name="Lee W."/>
            <person name="Perrott J."/>
            <person name="Khan S.Y."/>
            <person name="Ta J."/>
            <person name="Romero D."/>
            <person name="Nguyen V."/>
            <person name="Pourmand N."/>
            <person name="Ouverney C.C."/>
        </authorList>
    </citation>
    <scope>NUCLEOTIDE SEQUENCE</scope>
</reference>
<feature type="coiled-coil region" evidence="1">
    <location>
        <begin position="9"/>
        <end position="36"/>
    </location>
</feature>